<dbReference type="EMBL" id="CH933808">
    <property type="protein sequence ID" value="EDW10349.2"/>
    <property type="molecule type" value="Genomic_DNA"/>
</dbReference>
<dbReference type="InParanoid" id="B4KQZ3"/>
<dbReference type="HOGENOM" id="CLU_113002_3_0_1"/>
<evidence type="ECO:0000313" key="4">
    <source>
        <dbReference type="Proteomes" id="UP000009192"/>
    </source>
</evidence>
<reference evidence="3 4" key="1">
    <citation type="journal article" date="2007" name="Nature">
        <title>Evolution of genes and genomes on the Drosophila phylogeny.</title>
        <authorList>
            <consortium name="Drosophila 12 Genomes Consortium"/>
            <person name="Clark A.G."/>
            <person name="Eisen M.B."/>
            <person name="Smith D.R."/>
            <person name="Bergman C.M."/>
            <person name="Oliver B."/>
            <person name="Markow T.A."/>
            <person name="Kaufman T.C."/>
            <person name="Kellis M."/>
            <person name="Gelbart W."/>
            <person name="Iyer V.N."/>
            <person name="Pollard D.A."/>
            <person name="Sackton T.B."/>
            <person name="Larracuente A.M."/>
            <person name="Singh N.D."/>
            <person name="Abad J.P."/>
            <person name="Abt D.N."/>
            <person name="Adryan B."/>
            <person name="Aguade M."/>
            <person name="Akashi H."/>
            <person name="Anderson W.W."/>
            <person name="Aquadro C.F."/>
            <person name="Ardell D.H."/>
            <person name="Arguello R."/>
            <person name="Artieri C.G."/>
            <person name="Barbash D.A."/>
            <person name="Barker D."/>
            <person name="Barsanti P."/>
            <person name="Batterham P."/>
            <person name="Batzoglou S."/>
            <person name="Begun D."/>
            <person name="Bhutkar A."/>
            <person name="Blanco E."/>
            <person name="Bosak S.A."/>
            <person name="Bradley R.K."/>
            <person name="Brand A.D."/>
            <person name="Brent M.R."/>
            <person name="Brooks A.N."/>
            <person name="Brown R.H."/>
            <person name="Butlin R.K."/>
            <person name="Caggese C."/>
            <person name="Calvi B.R."/>
            <person name="Bernardo de Carvalho A."/>
            <person name="Caspi A."/>
            <person name="Castrezana S."/>
            <person name="Celniker S.E."/>
            <person name="Chang J.L."/>
            <person name="Chapple C."/>
            <person name="Chatterji S."/>
            <person name="Chinwalla A."/>
            <person name="Civetta A."/>
            <person name="Clifton S.W."/>
            <person name="Comeron J.M."/>
            <person name="Costello J.C."/>
            <person name="Coyne J.A."/>
            <person name="Daub J."/>
            <person name="David R.G."/>
            <person name="Delcher A.L."/>
            <person name="Delehaunty K."/>
            <person name="Do C.B."/>
            <person name="Ebling H."/>
            <person name="Edwards K."/>
            <person name="Eickbush T."/>
            <person name="Evans J.D."/>
            <person name="Filipski A."/>
            <person name="Findeiss S."/>
            <person name="Freyhult E."/>
            <person name="Fulton L."/>
            <person name="Fulton R."/>
            <person name="Garcia A.C."/>
            <person name="Gardiner A."/>
            <person name="Garfield D.A."/>
            <person name="Garvin B.E."/>
            <person name="Gibson G."/>
            <person name="Gilbert D."/>
            <person name="Gnerre S."/>
            <person name="Godfrey J."/>
            <person name="Good R."/>
            <person name="Gotea V."/>
            <person name="Gravely B."/>
            <person name="Greenberg A.J."/>
            <person name="Griffiths-Jones S."/>
            <person name="Gross S."/>
            <person name="Guigo R."/>
            <person name="Gustafson E.A."/>
            <person name="Haerty W."/>
            <person name="Hahn M.W."/>
            <person name="Halligan D.L."/>
            <person name="Halpern A.L."/>
            <person name="Halter G.M."/>
            <person name="Han M.V."/>
            <person name="Heger A."/>
            <person name="Hillier L."/>
            <person name="Hinrichs A.S."/>
            <person name="Holmes I."/>
            <person name="Hoskins R.A."/>
            <person name="Hubisz M.J."/>
            <person name="Hultmark D."/>
            <person name="Huntley M.A."/>
            <person name="Jaffe D.B."/>
            <person name="Jagadeeshan S."/>
            <person name="Jeck W.R."/>
            <person name="Johnson J."/>
            <person name="Jones C.D."/>
            <person name="Jordan W.C."/>
            <person name="Karpen G.H."/>
            <person name="Kataoka E."/>
            <person name="Keightley P.D."/>
            <person name="Kheradpour P."/>
            <person name="Kirkness E.F."/>
            <person name="Koerich L.B."/>
            <person name="Kristiansen K."/>
            <person name="Kudrna D."/>
            <person name="Kulathinal R.J."/>
            <person name="Kumar S."/>
            <person name="Kwok R."/>
            <person name="Lander E."/>
            <person name="Langley C.H."/>
            <person name="Lapoint R."/>
            <person name="Lazzaro B.P."/>
            <person name="Lee S.J."/>
            <person name="Levesque L."/>
            <person name="Li R."/>
            <person name="Lin C.F."/>
            <person name="Lin M.F."/>
            <person name="Lindblad-Toh K."/>
            <person name="Llopart A."/>
            <person name="Long M."/>
            <person name="Low L."/>
            <person name="Lozovsky E."/>
            <person name="Lu J."/>
            <person name="Luo M."/>
            <person name="Machado C.A."/>
            <person name="Makalowski W."/>
            <person name="Marzo M."/>
            <person name="Matsuda M."/>
            <person name="Matzkin L."/>
            <person name="McAllister B."/>
            <person name="McBride C.S."/>
            <person name="McKernan B."/>
            <person name="McKernan K."/>
            <person name="Mendez-Lago M."/>
            <person name="Minx P."/>
            <person name="Mollenhauer M.U."/>
            <person name="Montooth K."/>
            <person name="Mount S.M."/>
            <person name="Mu X."/>
            <person name="Myers E."/>
            <person name="Negre B."/>
            <person name="Newfeld S."/>
            <person name="Nielsen R."/>
            <person name="Noor M.A."/>
            <person name="O'Grady P."/>
            <person name="Pachter L."/>
            <person name="Papaceit M."/>
            <person name="Parisi M.J."/>
            <person name="Parisi M."/>
            <person name="Parts L."/>
            <person name="Pedersen J.S."/>
            <person name="Pesole G."/>
            <person name="Phillippy A.M."/>
            <person name="Ponting C.P."/>
            <person name="Pop M."/>
            <person name="Porcelli D."/>
            <person name="Powell J.R."/>
            <person name="Prohaska S."/>
            <person name="Pruitt K."/>
            <person name="Puig M."/>
            <person name="Quesneville H."/>
            <person name="Ram K.R."/>
            <person name="Rand D."/>
            <person name="Rasmussen M.D."/>
            <person name="Reed L.K."/>
            <person name="Reenan R."/>
            <person name="Reily A."/>
            <person name="Remington K.A."/>
            <person name="Rieger T.T."/>
            <person name="Ritchie M.G."/>
            <person name="Robin C."/>
            <person name="Rogers Y.H."/>
            <person name="Rohde C."/>
            <person name="Rozas J."/>
            <person name="Rubenfield M.J."/>
            <person name="Ruiz A."/>
            <person name="Russo S."/>
            <person name="Salzberg S.L."/>
            <person name="Sanchez-Gracia A."/>
            <person name="Saranga D.J."/>
            <person name="Sato H."/>
            <person name="Schaeffer S.W."/>
            <person name="Schatz M.C."/>
            <person name="Schlenke T."/>
            <person name="Schwartz R."/>
            <person name="Segarra C."/>
            <person name="Singh R.S."/>
            <person name="Sirot L."/>
            <person name="Sirota M."/>
            <person name="Sisneros N.B."/>
            <person name="Smith C.D."/>
            <person name="Smith T.F."/>
            <person name="Spieth J."/>
            <person name="Stage D.E."/>
            <person name="Stark A."/>
            <person name="Stephan W."/>
            <person name="Strausberg R.L."/>
            <person name="Strempel S."/>
            <person name="Sturgill D."/>
            <person name="Sutton G."/>
            <person name="Sutton G.G."/>
            <person name="Tao W."/>
            <person name="Teichmann S."/>
            <person name="Tobari Y.N."/>
            <person name="Tomimura Y."/>
            <person name="Tsolas J.M."/>
            <person name="Valente V.L."/>
            <person name="Venter E."/>
            <person name="Venter J.C."/>
            <person name="Vicario S."/>
            <person name="Vieira F.G."/>
            <person name="Vilella A.J."/>
            <person name="Villasante A."/>
            <person name="Walenz B."/>
            <person name="Wang J."/>
            <person name="Wasserman M."/>
            <person name="Watts T."/>
            <person name="Wilson D."/>
            <person name="Wilson R.K."/>
            <person name="Wing R.A."/>
            <person name="Wolfner M.F."/>
            <person name="Wong A."/>
            <person name="Wong G.K."/>
            <person name="Wu C.I."/>
            <person name="Wu G."/>
            <person name="Yamamoto D."/>
            <person name="Yang H.P."/>
            <person name="Yang S.P."/>
            <person name="Yorke J.A."/>
            <person name="Yoshida K."/>
            <person name="Zdobnov E."/>
            <person name="Zhang P."/>
            <person name="Zhang Y."/>
            <person name="Zimin A.V."/>
            <person name="Baldwin J."/>
            <person name="Abdouelleil A."/>
            <person name="Abdulkadir J."/>
            <person name="Abebe A."/>
            <person name="Abera B."/>
            <person name="Abreu J."/>
            <person name="Acer S.C."/>
            <person name="Aftuck L."/>
            <person name="Alexander A."/>
            <person name="An P."/>
            <person name="Anderson E."/>
            <person name="Anderson S."/>
            <person name="Arachi H."/>
            <person name="Azer M."/>
            <person name="Bachantsang P."/>
            <person name="Barry A."/>
            <person name="Bayul T."/>
            <person name="Berlin A."/>
            <person name="Bessette D."/>
            <person name="Bloom T."/>
            <person name="Blye J."/>
            <person name="Boguslavskiy L."/>
            <person name="Bonnet C."/>
            <person name="Boukhgalter B."/>
            <person name="Bourzgui I."/>
            <person name="Brown A."/>
            <person name="Cahill P."/>
            <person name="Channer S."/>
            <person name="Cheshatsang Y."/>
            <person name="Chuda L."/>
            <person name="Citroen M."/>
            <person name="Collymore A."/>
            <person name="Cooke P."/>
            <person name="Costello M."/>
            <person name="D'Aco K."/>
            <person name="Daza R."/>
            <person name="De Haan G."/>
            <person name="DeGray S."/>
            <person name="DeMaso C."/>
            <person name="Dhargay N."/>
            <person name="Dooley K."/>
            <person name="Dooley E."/>
            <person name="Doricent M."/>
            <person name="Dorje P."/>
            <person name="Dorjee K."/>
            <person name="Dupes A."/>
            <person name="Elong R."/>
            <person name="Falk J."/>
            <person name="Farina A."/>
            <person name="Faro S."/>
            <person name="Ferguson D."/>
            <person name="Fisher S."/>
            <person name="Foley C.D."/>
            <person name="Franke A."/>
            <person name="Friedrich D."/>
            <person name="Gadbois L."/>
            <person name="Gearin G."/>
            <person name="Gearin C.R."/>
            <person name="Giannoukos G."/>
            <person name="Goode T."/>
            <person name="Graham J."/>
            <person name="Grandbois E."/>
            <person name="Grewal S."/>
            <person name="Gyaltsen K."/>
            <person name="Hafez N."/>
            <person name="Hagos B."/>
            <person name="Hall J."/>
            <person name="Henson C."/>
            <person name="Hollinger A."/>
            <person name="Honan T."/>
            <person name="Huard M.D."/>
            <person name="Hughes L."/>
            <person name="Hurhula B."/>
            <person name="Husby M.E."/>
            <person name="Kamat A."/>
            <person name="Kanga B."/>
            <person name="Kashin S."/>
            <person name="Khazanovich D."/>
            <person name="Kisner P."/>
            <person name="Lance K."/>
            <person name="Lara M."/>
            <person name="Lee W."/>
            <person name="Lennon N."/>
            <person name="Letendre F."/>
            <person name="LeVine R."/>
            <person name="Lipovsky A."/>
            <person name="Liu X."/>
            <person name="Liu J."/>
            <person name="Liu S."/>
            <person name="Lokyitsang T."/>
            <person name="Lokyitsang Y."/>
            <person name="Lubonja R."/>
            <person name="Lui A."/>
            <person name="MacDonald P."/>
            <person name="Magnisalis V."/>
            <person name="Maru K."/>
            <person name="Matthews C."/>
            <person name="McCusker W."/>
            <person name="McDonough S."/>
            <person name="Mehta T."/>
            <person name="Meldrim J."/>
            <person name="Meneus L."/>
            <person name="Mihai O."/>
            <person name="Mihalev A."/>
            <person name="Mihova T."/>
            <person name="Mittelman R."/>
            <person name="Mlenga V."/>
            <person name="Montmayeur A."/>
            <person name="Mulrain L."/>
            <person name="Navidi A."/>
            <person name="Naylor J."/>
            <person name="Negash T."/>
            <person name="Nguyen T."/>
            <person name="Nguyen N."/>
            <person name="Nicol R."/>
            <person name="Norbu C."/>
            <person name="Norbu N."/>
            <person name="Novod N."/>
            <person name="O'Neill B."/>
            <person name="Osman S."/>
            <person name="Markiewicz E."/>
            <person name="Oyono O.L."/>
            <person name="Patti C."/>
            <person name="Phunkhang P."/>
            <person name="Pierre F."/>
            <person name="Priest M."/>
            <person name="Raghuraman S."/>
            <person name="Rege F."/>
            <person name="Reyes R."/>
            <person name="Rise C."/>
            <person name="Rogov P."/>
            <person name="Ross K."/>
            <person name="Ryan E."/>
            <person name="Settipalli S."/>
            <person name="Shea T."/>
            <person name="Sherpa N."/>
            <person name="Shi L."/>
            <person name="Shih D."/>
            <person name="Sparrow T."/>
            <person name="Spaulding J."/>
            <person name="Stalker J."/>
            <person name="Stange-Thomann N."/>
            <person name="Stavropoulos S."/>
            <person name="Stone C."/>
            <person name="Strader C."/>
            <person name="Tesfaye S."/>
            <person name="Thomson T."/>
            <person name="Thoulutsang Y."/>
            <person name="Thoulutsang D."/>
            <person name="Topham K."/>
            <person name="Topping I."/>
            <person name="Tsamla T."/>
            <person name="Vassiliev H."/>
            <person name="Vo A."/>
            <person name="Wangchuk T."/>
            <person name="Wangdi T."/>
            <person name="Weiand M."/>
            <person name="Wilkinson J."/>
            <person name="Wilson A."/>
            <person name="Yadav S."/>
            <person name="Young G."/>
            <person name="Yu Q."/>
            <person name="Zembek L."/>
            <person name="Zhong D."/>
            <person name="Zimmer A."/>
            <person name="Zwirko Z."/>
            <person name="Jaffe D.B."/>
            <person name="Alvarez P."/>
            <person name="Brockman W."/>
            <person name="Butler J."/>
            <person name="Chin C."/>
            <person name="Gnerre S."/>
            <person name="Grabherr M."/>
            <person name="Kleber M."/>
            <person name="Mauceli E."/>
            <person name="MacCallum I."/>
        </authorList>
    </citation>
    <scope>NUCLEOTIDE SEQUENCE [LARGE SCALE GENOMIC DNA]</scope>
    <source>
        <strain evidence="4">Tucson 15081-1352.22</strain>
    </source>
</reference>
<feature type="domain" description="Roadblock/LAMTOR2" evidence="2">
    <location>
        <begin position="35"/>
        <end position="123"/>
    </location>
</feature>
<evidence type="ECO:0000256" key="1">
    <source>
        <dbReference type="ARBA" id="ARBA00007191"/>
    </source>
</evidence>
<name>B4KQZ3_DROMO</name>
<dbReference type="eggNOG" id="KOG4115">
    <property type="taxonomic scope" value="Eukaryota"/>
</dbReference>
<gene>
    <name evidence="3" type="primary">Dmoj\GI21029</name>
    <name evidence="3" type="ORF">Dmoj_GI21029</name>
</gene>
<dbReference type="SMR" id="B4KQZ3"/>
<evidence type="ECO:0000259" key="2">
    <source>
        <dbReference type="SMART" id="SM00960"/>
    </source>
</evidence>
<proteinExistence type="inferred from homology"/>
<dbReference type="SUPFAM" id="SSF103196">
    <property type="entry name" value="Roadblock/LC7 domain"/>
    <property type="match status" value="1"/>
</dbReference>
<dbReference type="PANTHER" id="PTHR10779">
    <property type="entry name" value="DYNEIN LIGHT CHAIN ROADBLOCK"/>
    <property type="match status" value="1"/>
</dbReference>
<dbReference type="FunCoup" id="B4KQZ3">
    <property type="interactions" value="3"/>
</dbReference>
<dbReference type="Proteomes" id="UP000009192">
    <property type="component" value="Unassembled WGS sequence"/>
</dbReference>
<dbReference type="AlphaFoldDB" id="B4KQZ3"/>
<feature type="non-terminal residue" evidence="3">
    <location>
        <position position="1"/>
    </location>
</feature>
<accession>B4KQZ3</accession>
<dbReference type="OrthoDB" id="9985637at2759"/>
<dbReference type="InterPro" id="IPR004942">
    <property type="entry name" value="Roadblock/LAMTOR2_dom"/>
</dbReference>
<comment type="similarity">
    <text evidence="1">Belongs to the GAMAD family.</text>
</comment>
<sequence length="127" mass="14655">LLCICGHSIKLARPRAASIRWSHFLNGPRRTLQYVEEAFRQIEKKKNIRDVVIVNELGHPVKSTMEFKSSVKFVGLFQELQGRIERGMEHIDPTDEFLMLRVRTKSDEVLLVPDSKITIIVVQNADK</sequence>
<dbReference type="SMART" id="SM00960">
    <property type="entry name" value="Robl_LC7"/>
    <property type="match status" value="1"/>
</dbReference>
<evidence type="ECO:0000313" key="3">
    <source>
        <dbReference type="EMBL" id="EDW10349.2"/>
    </source>
</evidence>
<organism evidence="3 4">
    <name type="scientific">Drosophila mojavensis</name>
    <name type="common">Fruit fly</name>
    <dbReference type="NCBI Taxonomy" id="7230"/>
    <lineage>
        <taxon>Eukaryota</taxon>
        <taxon>Metazoa</taxon>
        <taxon>Ecdysozoa</taxon>
        <taxon>Arthropoda</taxon>
        <taxon>Hexapoda</taxon>
        <taxon>Insecta</taxon>
        <taxon>Pterygota</taxon>
        <taxon>Neoptera</taxon>
        <taxon>Endopterygota</taxon>
        <taxon>Diptera</taxon>
        <taxon>Brachycera</taxon>
        <taxon>Muscomorpha</taxon>
        <taxon>Ephydroidea</taxon>
        <taxon>Drosophilidae</taxon>
        <taxon>Drosophila</taxon>
    </lineage>
</organism>
<keyword evidence="4" id="KW-1185">Reference proteome</keyword>
<dbReference type="Pfam" id="PF03259">
    <property type="entry name" value="Robl_LC7"/>
    <property type="match status" value="1"/>
</dbReference>
<dbReference type="KEGG" id="dmo:Dmoj_GI21029"/>
<protein>
    <recommendedName>
        <fullName evidence="2">Roadblock/LAMTOR2 domain-containing protein</fullName>
    </recommendedName>
</protein>
<dbReference type="Gene3D" id="3.30.450.30">
    <property type="entry name" value="Dynein light chain 2a, cytoplasmic"/>
    <property type="match status" value="1"/>
</dbReference>